<evidence type="ECO:0000256" key="2">
    <source>
        <dbReference type="SAM" id="Phobius"/>
    </source>
</evidence>
<dbReference type="KEGG" id="mbr:MONBRDRAFT_33841"/>
<feature type="transmembrane region" description="Helical" evidence="2">
    <location>
        <begin position="1183"/>
        <end position="1206"/>
    </location>
</feature>
<evidence type="ECO:0000256" key="1">
    <source>
        <dbReference type="SAM" id="MobiDB-lite"/>
    </source>
</evidence>
<dbReference type="SUPFAM" id="SSF81665">
    <property type="entry name" value="Calcium ATPase, transmembrane domain M"/>
    <property type="match status" value="1"/>
</dbReference>
<dbReference type="InParanoid" id="A9V7V4"/>
<feature type="compositionally biased region" description="Acidic residues" evidence="1">
    <location>
        <begin position="670"/>
        <end position="683"/>
    </location>
</feature>
<dbReference type="InterPro" id="IPR039720">
    <property type="entry name" value="TMEM94"/>
</dbReference>
<dbReference type="Gene3D" id="3.40.50.1000">
    <property type="entry name" value="HAD superfamily/HAD-like"/>
    <property type="match status" value="1"/>
</dbReference>
<keyword evidence="2" id="KW-0812">Transmembrane</keyword>
<dbReference type="GO" id="GO:0015444">
    <property type="term" value="F:P-type magnesium transporter activity"/>
    <property type="evidence" value="ECO:0000318"/>
    <property type="project" value="GO_Central"/>
</dbReference>
<dbReference type="GO" id="GO:0160176">
    <property type="term" value="P:magnesium ion transport from cytosol to endoplasmic reticulum"/>
    <property type="evidence" value="ECO:0000318"/>
    <property type="project" value="GO_Central"/>
</dbReference>
<feature type="region of interest" description="Disordered" evidence="1">
    <location>
        <begin position="816"/>
        <end position="863"/>
    </location>
</feature>
<evidence type="ECO:0000313" key="3">
    <source>
        <dbReference type="EMBL" id="EDQ86370.1"/>
    </source>
</evidence>
<feature type="compositionally biased region" description="Basic and acidic residues" evidence="1">
    <location>
        <begin position="775"/>
        <end position="791"/>
    </location>
</feature>
<feature type="region of interest" description="Disordered" evidence="1">
    <location>
        <begin position="606"/>
        <end position="802"/>
    </location>
</feature>
<feature type="compositionally biased region" description="Basic and acidic residues" evidence="1">
    <location>
        <begin position="684"/>
        <end position="732"/>
    </location>
</feature>
<organism evidence="3 4">
    <name type="scientific">Monosiga brevicollis</name>
    <name type="common">Choanoflagellate</name>
    <dbReference type="NCBI Taxonomy" id="81824"/>
    <lineage>
        <taxon>Eukaryota</taxon>
        <taxon>Choanoflagellata</taxon>
        <taxon>Craspedida</taxon>
        <taxon>Salpingoecidae</taxon>
        <taxon>Monosiga</taxon>
    </lineage>
</organism>
<dbReference type="PANTHER" id="PTHR13219">
    <property type="entry name" value="TRANSMEMBRANE PROTEIN 94"/>
    <property type="match status" value="1"/>
</dbReference>
<feature type="transmembrane region" description="Helical" evidence="2">
    <location>
        <begin position="145"/>
        <end position="166"/>
    </location>
</feature>
<dbReference type="GO" id="GO:0005789">
    <property type="term" value="C:endoplasmic reticulum membrane"/>
    <property type="evidence" value="ECO:0000318"/>
    <property type="project" value="GO_Central"/>
</dbReference>
<dbReference type="InterPro" id="IPR023214">
    <property type="entry name" value="HAD_sf"/>
</dbReference>
<dbReference type="FunCoup" id="A9V7V4">
    <property type="interactions" value="271"/>
</dbReference>
<keyword evidence="2" id="KW-0472">Membrane</keyword>
<dbReference type="Proteomes" id="UP000001357">
    <property type="component" value="Unassembled WGS sequence"/>
</dbReference>
<proteinExistence type="predicted"/>
<feature type="compositionally biased region" description="Polar residues" evidence="1">
    <location>
        <begin position="878"/>
        <end position="888"/>
    </location>
</feature>
<dbReference type="GeneID" id="5894082"/>
<dbReference type="AlphaFoldDB" id="A9V7V4"/>
<dbReference type="Gene3D" id="3.40.1110.10">
    <property type="entry name" value="Calcium-transporting ATPase, cytoplasmic domain N"/>
    <property type="match status" value="1"/>
</dbReference>
<dbReference type="RefSeq" id="XP_001748760.1">
    <property type="nucleotide sequence ID" value="XM_001748708.1"/>
</dbReference>
<gene>
    <name evidence="3" type="ORF">MONBRDRAFT_33841</name>
</gene>
<dbReference type="GO" id="GO:0000166">
    <property type="term" value="F:nucleotide binding"/>
    <property type="evidence" value="ECO:0007669"/>
    <property type="project" value="InterPro"/>
</dbReference>
<dbReference type="PANTHER" id="PTHR13219:SF6">
    <property type="entry name" value="TRANSMEMBRANE PROTEIN 94"/>
    <property type="match status" value="1"/>
</dbReference>
<accession>A9V7V4</accession>
<feature type="compositionally biased region" description="Low complexity" evidence="1">
    <location>
        <begin position="895"/>
        <end position="905"/>
    </location>
</feature>
<evidence type="ECO:0008006" key="5">
    <source>
        <dbReference type="Google" id="ProtNLM"/>
    </source>
</evidence>
<dbReference type="SUPFAM" id="SSF81660">
    <property type="entry name" value="Metal cation-transporting ATPase, ATP-binding domain N"/>
    <property type="match status" value="1"/>
</dbReference>
<feature type="region of interest" description="Disordered" evidence="1">
    <location>
        <begin position="875"/>
        <end position="910"/>
    </location>
</feature>
<protein>
    <recommendedName>
        <fullName evidence="5">Cation-transporting P-type ATPase C-terminal domain-containing protein</fullName>
    </recommendedName>
</protein>
<dbReference type="EMBL" id="CH991566">
    <property type="protein sequence ID" value="EDQ86370.1"/>
    <property type="molecule type" value="Genomic_DNA"/>
</dbReference>
<feature type="transmembrane region" description="Helical" evidence="2">
    <location>
        <begin position="1150"/>
        <end position="1167"/>
    </location>
</feature>
<feature type="transmembrane region" description="Helical" evidence="2">
    <location>
        <begin position="1042"/>
        <end position="1060"/>
    </location>
</feature>
<feature type="compositionally biased region" description="Basic residues" evidence="1">
    <location>
        <begin position="621"/>
        <end position="631"/>
    </location>
</feature>
<keyword evidence="2" id="KW-1133">Transmembrane helix</keyword>
<dbReference type="OMA" id="GWNCFIS"/>
<keyword evidence="4" id="KW-1185">Reference proteome</keyword>
<feature type="transmembrane region" description="Helical" evidence="2">
    <location>
        <begin position="111"/>
        <end position="133"/>
    </location>
</feature>
<reference evidence="3 4" key="1">
    <citation type="journal article" date="2008" name="Nature">
        <title>The genome of the choanoflagellate Monosiga brevicollis and the origin of metazoans.</title>
        <authorList>
            <consortium name="JGI Sequencing"/>
            <person name="King N."/>
            <person name="Westbrook M.J."/>
            <person name="Young S.L."/>
            <person name="Kuo A."/>
            <person name="Abedin M."/>
            <person name="Chapman J."/>
            <person name="Fairclough S."/>
            <person name="Hellsten U."/>
            <person name="Isogai Y."/>
            <person name="Letunic I."/>
            <person name="Marr M."/>
            <person name="Pincus D."/>
            <person name="Putnam N."/>
            <person name="Rokas A."/>
            <person name="Wright K.J."/>
            <person name="Zuzow R."/>
            <person name="Dirks W."/>
            <person name="Good M."/>
            <person name="Goodstein D."/>
            <person name="Lemons D."/>
            <person name="Li W."/>
            <person name="Lyons J.B."/>
            <person name="Morris A."/>
            <person name="Nichols S."/>
            <person name="Richter D.J."/>
            <person name="Salamov A."/>
            <person name="Bork P."/>
            <person name="Lim W.A."/>
            <person name="Manning G."/>
            <person name="Miller W.T."/>
            <person name="McGinnis W."/>
            <person name="Shapiro H."/>
            <person name="Tjian R."/>
            <person name="Grigoriev I.V."/>
            <person name="Rokhsar D."/>
        </authorList>
    </citation>
    <scope>NUCLEOTIDE SEQUENCE [LARGE SCALE GENOMIC DNA]</scope>
    <source>
        <strain evidence="4">MX1 / ATCC 50154</strain>
    </source>
</reference>
<name>A9V7V4_MONBE</name>
<dbReference type="Gene3D" id="1.20.1110.10">
    <property type="entry name" value="Calcium-transporting ATPase, transmembrane domain"/>
    <property type="match status" value="1"/>
</dbReference>
<evidence type="ECO:0000313" key="4">
    <source>
        <dbReference type="Proteomes" id="UP000001357"/>
    </source>
</evidence>
<dbReference type="InterPro" id="IPR023299">
    <property type="entry name" value="ATPase_P-typ_cyto_dom_N"/>
</dbReference>
<sequence>MLSISPAETVPRLLPACAVTHASRRTPRQACETAGFLYPQLAVAEVSLSKGDVFAAATEMQESPAVGHPFKRVPFRVLETPLGAQLREAKRLLDSRSNSWLQISRLTTSILLQRACICIFVVTLIASLLHVLLTPDDIGTWTEQFFVIPIMILLPLLPLSWPYIWIFSNHFVVARTLAMFLGGNVQETKDDDSSLDSWEEEDADTDSSDTVIFTPSSLVWSTLWRIMKGDYLQGLVRHTNLVFVLGTLSTLTFLDKEGVLADPAPQPDRVMFFDSNEDEDAPLAEATVATELKLTRPESTSFGSPVTFEDSDARTMHSDSLRPIGLNVLLNTHCMHSDHGADFMDHLAAIDVRERGAPSCDHLPSARCRSYTQRQVCMCPLAAAIGFTSEAVDRFRIYQRLVTVAPYHDMAIAQAAAAKERKASFVAPENGVPDFMASRVTQTYDETANARRHRLLLSLAALPHMIATVVEEDKGKTMQMLSSGTCEMVLDHCTGAWDGMNVVPLDEKLRSRILDFQAAHADGMSCYALAYRPMRKISTAPLKTTYAEIGADSAAAIPLAARLSEMAAAVPKAFRPTDAAPIHEHPRLAPHKENSRNRLLEKFTRMAKKHAANRPPSDSPRKRRPKRKHQHTASLEDLPRATSAAVDELSDVAGTHKSRSPRTRRFDSSATDDGDLRDGEDERDERRRDPADNRSNSHDQHAPHGQDDHTHASDHDSDRDSQHEESHDDFARQPRYHSASISRSIDDGLRSVKRARSHSHELYKPPSGEMRTFLRRSETDGDFTRPNSAEHTRRRSTSSLDYPHARRSLEHLGESAPHDFAPANVSDHDTQQASDDHEEDGVATAPISPVSDSPLHESKDMDDVDFSVHPSRLLADTNRVNDNQTTAANLGLPFRSTRAASTSSTPSNWQRSLENIQRDQILLGAIGVRHRASEDVTELIKDLNDAGIRFVYFSAENELQSKALAEDMGLETGWNCFISLSDDGQGGDAYVINHANLPRGIQAVRPHLSDVDNVPLLVPLFSEASPSATQEMIAIMQENDRVVFLMAIVLPCMAISMLFTRGERAIMKVHTSRAKDRITSVQYLLGAFGIRCLTTGFVCVITFALMLFELCAKRDGTCHSLLGDREFPRAHTWNGRATEELEELVFAQNTVAWLFTFYTCISSMSYLHRTRGVHRFNPLRNKIWVVLTALALALQTLYFFVALSVVRGRSGPSVYLSDVRLPLSSSWVAPFRLWPM</sequence>
<dbReference type="eggNOG" id="KOG4383">
    <property type="taxonomic scope" value="Eukaryota"/>
</dbReference>
<dbReference type="InterPro" id="IPR023298">
    <property type="entry name" value="ATPase_P-typ_TM_dom_sf"/>
</dbReference>
<feature type="transmembrane region" description="Helical" evidence="2">
    <location>
        <begin position="1081"/>
        <end position="1107"/>
    </location>
</feature>